<proteinExistence type="predicted"/>
<protein>
    <submittedName>
        <fullName evidence="3">Major facilitator superfamily domain-containing protein 5</fullName>
    </submittedName>
</protein>
<dbReference type="InterPro" id="IPR036259">
    <property type="entry name" value="MFS_trans_sf"/>
</dbReference>
<gene>
    <name evidence="3" type="primary">Mfsd5</name>
    <name evidence="3" type="ORF">T4E_11176</name>
</gene>
<keyword evidence="1" id="KW-1133">Transmembrane helix</keyword>
<comment type="caution">
    <text evidence="3">The sequence shown here is derived from an EMBL/GenBank/DDBJ whole genome shotgun (WGS) entry which is preliminary data.</text>
</comment>
<organism evidence="3 4">
    <name type="scientific">Trichinella pseudospiralis</name>
    <name type="common">Parasitic roundworm</name>
    <dbReference type="NCBI Taxonomy" id="6337"/>
    <lineage>
        <taxon>Eukaryota</taxon>
        <taxon>Metazoa</taxon>
        <taxon>Ecdysozoa</taxon>
        <taxon>Nematoda</taxon>
        <taxon>Enoplea</taxon>
        <taxon>Dorylaimia</taxon>
        <taxon>Trichinellida</taxon>
        <taxon>Trichinellidae</taxon>
        <taxon>Trichinella</taxon>
    </lineage>
</organism>
<dbReference type="AlphaFoldDB" id="A0A0V0Y2E6"/>
<feature type="chain" id="PRO_5007438132" evidence="2">
    <location>
        <begin position="23"/>
        <end position="233"/>
    </location>
</feature>
<dbReference type="PANTHER" id="PTHR23516:SF23">
    <property type="entry name" value="MOLYBDATE-ANION TRANSPORTER"/>
    <property type="match status" value="1"/>
</dbReference>
<dbReference type="Gene3D" id="1.20.1250.20">
    <property type="entry name" value="MFS general substrate transporter like domains"/>
    <property type="match status" value="1"/>
</dbReference>
<feature type="transmembrane region" description="Helical" evidence="1">
    <location>
        <begin position="185"/>
        <end position="207"/>
    </location>
</feature>
<dbReference type="Pfam" id="PF05631">
    <property type="entry name" value="MFS_5"/>
    <property type="match status" value="1"/>
</dbReference>
<feature type="signal peptide" evidence="2">
    <location>
        <begin position="1"/>
        <end position="22"/>
    </location>
</feature>
<dbReference type="PANTHER" id="PTHR23516">
    <property type="entry name" value="SAM (S-ADENOSYL METHIONINE) TRANSPORTER"/>
    <property type="match status" value="1"/>
</dbReference>
<dbReference type="EMBL" id="JYDU01000073">
    <property type="protein sequence ID" value="KRX94359.1"/>
    <property type="molecule type" value="Genomic_DNA"/>
</dbReference>
<dbReference type="GO" id="GO:0016020">
    <property type="term" value="C:membrane"/>
    <property type="evidence" value="ECO:0007669"/>
    <property type="project" value="InterPro"/>
</dbReference>
<evidence type="ECO:0000313" key="3">
    <source>
        <dbReference type="EMBL" id="KRX94359.1"/>
    </source>
</evidence>
<dbReference type="EMBL" id="JYDU01000073">
    <property type="protein sequence ID" value="KRX94361.1"/>
    <property type="molecule type" value="Genomic_DNA"/>
</dbReference>
<dbReference type="Proteomes" id="UP000054815">
    <property type="component" value="Unassembled WGS sequence"/>
</dbReference>
<reference evidence="3 4" key="1">
    <citation type="submission" date="2015-01" db="EMBL/GenBank/DDBJ databases">
        <title>Evolution of Trichinella species and genotypes.</title>
        <authorList>
            <person name="Korhonen P.K."/>
            <person name="Edoardo P."/>
            <person name="Giuseppe L.R."/>
            <person name="Gasser R.B."/>
        </authorList>
    </citation>
    <scope>NUCLEOTIDE SEQUENCE [LARGE SCALE GENOMIC DNA]</scope>
    <source>
        <strain evidence="3">ISS141</strain>
    </source>
</reference>
<accession>A0A0V0Y2E6</accession>
<sequence>MVNFTIALALLAIVCFVLYVASDVKGKSAIVRRELAKFQWKFLRVYLLAVAGDWLQGPHVYALYQSYGMQKHEIELLFAVGFGSSMLFGTVVGAFADTWTKKDMHFIRNTHSDDFWILLIGRFLGGIATSLLYSAFESWLVCESFKQGFEEPHLKAVFANVVLGNSVVAIVSGIIAQYAADFVGLVGPFDVSAVVLIIMVILVATTWSENYGNEHWSIRDSVTQATNELLILA</sequence>
<keyword evidence="2" id="KW-0732">Signal</keyword>
<feature type="transmembrane region" description="Helical" evidence="1">
    <location>
        <begin position="157"/>
        <end position="179"/>
    </location>
</feature>
<keyword evidence="1" id="KW-0812">Transmembrane</keyword>
<evidence type="ECO:0000256" key="2">
    <source>
        <dbReference type="SAM" id="SignalP"/>
    </source>
</evidence>
<keyword evidence="1" id="KW-0472">Membrane</keyword>
<name>A0A0V0Y2E6_TRIPS</name>
<feature type="transmembrane region" description="Helical" evidence="1">
    <location>
        <begin position="42"/>
        <end position="64"/>
    </location>
</feature>
<dbReference type="InterPro" id="IPR008509">
    <property type="entry name" value="MOT2/MFSD5"/>
</dbReference>
<evidence type="ECO:0000313" key="4">
    <source>
        <dbReference type="Proteomes" id="UP000054815"/>
    </source>
</evidence>
<dbReference type="SUPFAM" id="SSF103473">
    <property type="entry name" value="MFS general substrate transporter"/>
    <property type="match status" value="1"/>
</dbReference>
<dbReference type="GO" id="GO:0015098">
    <property type="term" value="F:molybdate ion transmembrane transporter activity"/>
    <property type="evidence" value="ECO:0007669"/>
    <property type="project" value="InterPro"/>
</dbReference>
<dbReference type="STRING" id="6337.A0A0V0Y2E6"/>
<feature type="transmembrane region" description="Helical" evidence="1">
    <location>
        <begin position="115"/>
        <end position="136"/>
    </location>
</feature>
<feature type="transmembrane region" description="Helical" evidence="1">
    <location>
        <begin position="76"/>
        <end position="95"/>
    </location>
</feature>
<evidence type="ECO:0000256" key="1">
    <source>
        <dbReference type="SAM" id="Phobius"/>
    </source>
</evidence>